<evidence type="ECO:0000256" key="6">
    <source>
        <dbReference type="ARBA" id="ARBA00031849"/>
    </source>
</evidence>
<evidence type="ECO:0000313" key="9">
    <source>
        <dbReference type="Proteomes" id="UP000094526"/>
    </source>
</evidence>
<feature type="region of interest" description="Disordered" evidence="7">
    <location>
        <begin position="282"/>
        <end position="305"/>
    </location>
</feature>
<keyword evidence="5" id="KW-0496">Mitochondrion</keyword>
<evidence type="ECO:0000256" key="5">
    <source>
        <dbReference type="ARBA" id="ARBA00023128"/>
    </source>
</evidence>
<evidence type="ECO:0000256" key="1">
    <source>
        <dbReference type="ARBA" id="ARBA00004173"/>
    </source>
</evidence>
<sequence length="305" mass="33636">MGGVATSITASLERGTRRQKDPIVTVQANTSIPIPEILRWSDNACMSIGPEYIIMEHVNGVVLEEVWPRMAGGQQIQCIRAMFEQIKAFANIRFPAHGSLYHADALLGAVPTFHWIKTPVSALSVALSFGAAVLSNPDVITIQSLTRARVTLTFPCMSEDPRILEATAPTLLQPDLHKRNVFVSKEDPTVVIGIIDWQWPASSRILQWADLGLPGTTPFAIPGAEDLVIHQQHYRRFVAAQEQTRDLSHLLNAASDGWLPPEGWAATSPAHRRMFANMLEAVSGNKGPDDNEPIRDERDLGKIWS</sequence>
<evidence type="ECO:0000313" key="8">
    <source>
        <dbReference type="EMBL" id="OCT48450.1"/>
    </source>
</evidence>
<dbReference type="Proteomes" id="UP000094526">
    <property type="component" value="Unassembled WGS sequence"/>
</dbReference>
<dbReference type="PANTHER" id="PTHR36091:SF1">
    <property type="entry name" value="ALTERED INHERITANCE OF MITOCHONDRIA PROTEIN 9, MITOCHONDRIAL"/>
    <property type="match status" value="1"/>
</dbReference>
<keyword evidence="4" id="KW-0809">Transit peptide</keyword>
<gene>
    <name evidence="8" type="ORF">CLCR_04103</name>
</gene>
<evidence type="ECO:0000256" key="3">
    <source>
        <dbReference type="ARBA" id="ARBA00016197"/>
    </source>
</evidence>
<dbReference type="AlphaFoldDB" id="A0A1C1CIW4"/>
<evidence type="ECO:0000256" key="4">
    <source>
        <dbReference type="ARBA" id="ARBA00022946"/>
    </source>
</evidence>
<name>A0A1C1CIW4_9EURO</name>
<protein>
    <recommendedName>
        <fullName evidence="3">Altered inheritance of mitochondria protein 9, mitochondrial</fullName>
    </recommendedName>
    <alternativeName>
        <fullName evidence="6">Found in mitochondrial proteome protein 29</fullName>
    </alternativeName>
</protein>
<dbReference type="GO" id="GO:0005739">
    <property type="term" value="C:mitochondrion"/>
    <property type="evidence" value="ECO:0007669"/>
    <property type="project" value="UniProtKB-SubCell"/>
</dbReference>
<comment type="caution">
    <text evidence="8">The sequence shown here is derived from an EMBL/GenBank/DDBJ whole genome shotgun (WGS) entry which is preliminary data.</text>
</comment>
<evidence type="ECO:0000256" key="2">
    <source>
        <dbReference type="ARBA" id="ARBA00005543"/>
    </source>
</evidence>
<comment type="similarity">
    <text evidence="2">Belongs to the AIM9 family.</text>
</comment>
<accession>A0A1C1CIW4</accession>
<keyword evidence="9" id="KW-1185">Reference proteome</keyword>
<evidence type="ECO:0000256" key="7">
    <source>
        <dbReference type="SAM" id="MobiDB-lite"/>
    </source>
</evidence>
<dbReference type="STRING" id="86049.A0A1C1CIW4"/>
<comment type="subcellular location">
    <subcellularLocation>
        <location evidence="1">Mitochondrion</location>
    </subcellularLocation>
</comment>
<dbReference type="OrthoDB" id="2831558at2759"/>
<organism evidence="8 9">
    <name type="scientific">Cladophialophora carrionii</name>
    <dbReference type="NCBI Taxonomy" id="86049"/>
    <lineage>
        <taxon>Eukaryota</taxon>
        <taxon>Fungi</taxon>
        <taxon>Dikarya</taxon>
        <taxon>Ascomycota</taxon>
        <taxon>Pezizomycotina</taxon>
        <taxon>Eurotiomycetes</taxon>
        <taxon>Chaetothyriomycetidae</taxon>
        <taxon>Chaetothyriales</taxon>
        <taxon>Herpotrichiellaceae</taxon>
        <taxon>Cladophialophora</taxon>
    </lineage>
</organism>
<dbReference type="SUPFAM" id="SSF56112">
    <property type="entry name" value="Protein kinase-like (PK-like)"/>
    <property type="match status" value="1"/>
</dbReference>
<proteinExistence type="inferred from homology"/>
<dbReference type="InterPro" id="IPR011009">
    <property type="entry name" value="Kinase-like_dom_sf"/>
</dbReference>
<dbReference type="VEuPathDB" id="FungiDB:CLCR_04103"/>
<dbReference type="PANTHER" id="PTHR36091">
    <property type="entry name" value="ALTERED INHERITANCE OF MITOCHONDRIA PROTEIN 9, MITOCHONDRIAL"/>
    <property type="match status" value="1"/>
</dbReference>
<dbReference type="EMBL" id="LGRB01000012">
    <property type="protein sequence ID" value="OCT48450.1"/>
    <property type="molecule type" value="Genomic_DNA"/>
</dbReference>
<feature type="compositionally biased region" description="Basic and acidic residues" evidence="7">
    <location>
        <begin position="287"/>
        <end position="305"/>
    </location>
</feature>
<reference evidence="9" key="1">
    <citation type="submission" date="2015-07" db="EMBL/GenBank/DDBJ databases">
        <authorList>
            <person name="Teixeira M.M."/>
            <person name="Souza R.C."/>
            <person name="Almeida L.G."/>
            <person name="Vicente V.A."/>
            <person name="de Hoog S."/>
            <person name="Bocca A.L."/>
            <person name="de Almeida S.R."/>
            <person name="Vasconcelos A.T."/>
            <person name="Felipe M.S."/>
        </authorList>
    </citation>
    <scope>NUCLEOTIDE SEQUENCE [LARGE SCALE GENOMIC DNA]</scope>
    <source>
        <strain evidence="9">KSF</strain>
    </source>
</reference>
<dbReference type="InterPro" id="IPR051035">
    <property type="entry name" value="Mito_inheritance_9"/>
</dbReference>